<dbReference type="Gene3D" id="3.30.230.70">
    <property type="entry name" value="GHMP Kinase, N-terminal domain"/>
    <property type="match status" value="1"/>
</dbReference>
<comment type="similarity">
    <text evidence="2">Belongs to the RNase PH family.</text>
</comment>
<evidence type="ECO:0000256" key="2">
    <source>
        <dbReference type="ARBA" id="ARBA00006678"/>
    </source>
</evidence>
<dbReference type="InterPro" id="IPR027408">
    <property type="entry name" value="PNPase/RNase_PH_dom_sf"/>
</dbReference>
<feature type="compositionally biased region" description="Acidic residues" evidence="6">
    <location>
        <begin position="257"/>
        <end position="276"/>
    </location>
</feature>
<reference evidence="9" key="1">
    <citation type="submission" date="2024-06" db="EMBL/GenBank/DDBJ databases">
        <title>Multi-omics analyses provide insights into the biosynthesis of the anticancer antibiotic pleurotin in Hohenbuehelia grisea.</title>
        <authorList>
            <person name="Weaver J.A."/>
            <person name="Alberti F."/>
        </authorList>
    </citation>
    <scope>NUCLEOTIDE SEQUENCE [LARGE SCALE GENOMIC DNA]</scope>
    <source>
        <strain evidence="9">T-177</strain>
    </source>
</reference>
<comment type="caution">
    <text evidence="8">The sequence shown here is derived from an EMBL/GenBank/DDBJ whole genome shotgun (WGS) entry which is preliminary data.</text>
</comment>
<dbReference type="PANTHER" id="PTHR11953:SF1">
    <property type="entry name" value="EXOSOME COMPLEX COMPONENT RRP46"/>
    <property type="match status" value="1"/>
</dbReference>
<dbReference type="InterPro" id="IPR050080">
    <property type="entry name" value="RNase_PH"/>
</dbReference>
<comment type="subcellular location">
    <subcellularLocation>
        <location evidence="1">Nucleus</location>
    </subcellularLocation>
</comment>
<evidence type="ECO:0000313" key="8">
    <source>
        <dbReference type="EMBL" id="KAL0953073.1"/>
    </source>
</evidence>
<dbReference type="Pfam" id="PF01138">
    <property type="entry name" value="RNase_PH"/>
    <property type="match status" value="1"/>
</dbReference>
<dbReference type="Proteomes" id="UP001556367">
    <property type="component" value="Unassembled WGS sequence"/>
</dbReference>
<evidence type="ECO:0000256" key="6">
    <source>
        <dbReference type="SAM" id="MobiDB-lite"/>
    </source>
</evidence>
<feature type="region of interest" description="Disordered" evidence="6">
    <location>
        <begin position="246"/>
        <end position="276"/>
    </location>
</feature>
<dbReference type="PANTHER" id="PTHR11953">
    <property type="entry name" value="EXOSOME COMPLEX COMPONENT"/>
    <property type="match status" value="1"/>
</dbReference>
<sequence length="276" mass="29458">MHMSTRQDGRKNDDLRTVDIAFDGLARVDGSARFSFGPAVSSLSSVSGPIEVRLAVEQASKATFEVSVRPLSGNPGIEAKAIASSVRIALLQSLLLNQLPRTLIQLVVQALSPSSASTKYDFALISAMINSSTLALLNAGSIPMRGVVCAASVARLSSSSIVVDPSSEEASEAQAIGCFAFLFSADISDTPNDSDCTCVWSSWSPRSGNTVDESDVMQARDVAKGAARRIRAVIRDHVPTMDAGYRKPIKAKRQVEEENDESMEAGSEDDEDKMEI</sequence>
<keyword evidence="5" id="KW-0539">Nucleus</keyword>
<keyword evidence="3" id="KW-0698">rRNA processing</keyword>
<dbReference type="InterPro" id="IPR020568">
    <property type="entry name" value="Ribosomal_Su5_D2-typ_SF"/>
</dbReference>
<evidence type="ECO:0000313" key="9">
    <source>
        <dbReference type="Proteomes" id="UP001556367"/>
    </source>
</evidence>
<feature type="domain" description="Exoribonuclease phosphorolytic" evidence="7">
    <location>
        <begin position="15"/>
        <end position="140"/>
    </location>
</feature>
<dbReference type="InterPro" id="IPR001247">
    <property type="entry name" value="ExoRNase_PH_dom1"/>
</dbReference>
<name>A0ABR3JBK5_9AGAR</name>
<dbReference type="SUPFAM" id="SSF54211">
    <property type="entry name" value="Ribosomal protein S5 domain 2-like"/>
    <property type="match status" value="1"/>
</dbReference>
<evidence type="ECO:0000256" key="1">
    <source>
        <dbReference type="ARBA" id="ARBA00004123"/>
    </source>
</evidence>
<protein>
    <recommendedName>
        <fullName evidence="7">Exoribonuclease phosphorolytic domain-containing protein</fullName>
    </recommendedName>
</protein>
<accession>A0ABR3JBK5</accession>
<dbReference type="InterPro" id="IPR036345">
    <property type="entry name" value="ExoRNase_PH_dom2_sf"/>
</dbReference>
<dbReference type="SUPFAM" id="SSF55666">
    <property type="entry name" value="Ribonuclease PH domain 2-like"/>
    <property type="match status" value="1"/>
</dbReference>
<evidence type="ECO:0000256" key="4">
    <source>
        <dbReference type="ARBA" id="ARBA00022835"/>
    </source>
</evidence>
<gene>
    <name evidence="8" type="ORF">HGRIS_007273</name>
</gene>
<evidence type="ECO:0000256" key="5">
    <source>
        <dbReference type="ARBA" id="ARBA00023242"/>
    </source>
</evidence>
<keyword evidence="4" id="KW-0271">Exosome</keyword>
<evidence type="ECO:0000259" key="7">
    <source>
        <dbReference type="Pfam" id="PF01138"/>
    </source>
</evidence>
<organism evidence="8 9">
    <name type="scientific">Hohenbuehelia grisea</name>
    <dbReference type="NCBI Taxonomy" id="104357"/>
    <lineage>
        <taxon>Eukaryota</taxon>
        <taxon>Fungi</taxon>
        <taxon>Dikarya</taxon>
        <taxon>Basidiomycota</taxon>
        <taxon>Agaricomycotina</taxon>
        <taxon>Agaricomycetes</taxon>
        <taxon>Agaricomycetidae</taxon>
        <taxon>Agaricales</taxon>
        <taxon>Pleurotineae</taxon>
        <taxon>Pleurotaceae</taxon>
        <taxon>Hohenbuehelia</taxon>
    </lineage>
</organism>
<dbReference type="EMBL" id="JASNQZ010000010">
    <property type="protein sequence ID" value="KAL0953073.1"/>
    <property type="molecule type" value="Genomic_DNA"/>
</dbReference>
<keyword evidence="9" id="KW-1185">Reference proteome</keyword>
<evidence type="ECO:0000256" key="3">
    <source>
        <dbReference type="ARBA" id="ARBA00022552"/>
    </source>
</evidence>
<proteinExistence type="inferred from homology"/>